<sequence length="590" mass="67594">MFHTRKLVNPCHTRCISKFCPENGLYSSTIPTSGHLPRRAWIHRIFSAKEQNLNGFRGFASNRHPEDRQSRSPSPRIVQKAQVALLDYLHSTRGVYFTDAERISKNCPIFLCRILEKVEDEVEIERALVRLLGYHPINEFEPFFESIGLKPSEYKPFLSRELMFLSDVSELLNNYHYLCDYGIALSKIGKIYKEDKDLFLYGPGLLKSKLLNYEQLGLSKSTVIKLISSAPTLLLGDNVDHEFVQLLGRLDEIGFPRDWFGGCLSEKNTCYWGKMLVLLHFFIKDMGFNKKKVVTLISKHPDFLLDCSGKTVFSLISLLLKIGVTGKEIVIMFSEFPHLEVGSFTRNLWRAFQFLVEIGMNPEDIKNIICHHKNSMGLILLKKPASILANLNTGNRRLCNAIIEDPCILQKFSMGMKAPLFPKSVPDLKSRIEKKNFLSRLGFVENSKEMEEALHVFRGKGDELQDRFNCFVRSGLDPSVVSEMLKRAPHILNQKVEVLDEKLNFIINTLGYPLSSVARFPQCLSCTSHRVKLRHLMYVWLKERGKASPTLALGTIVACSDKLFIKKFVNLHPEGPEAWENFKRVVYLIE</sequence>
<evidence type="ECO:0008006" key="6">
    <source>
        <dbReference type="Google" id="ProtNLM"/>
    </source>
</evidence>
<comment type="similarity">
    <text evidence="1">Belongs to the mTERF family.</text>
</comment>
<accession>A0AAP0G6K9</accession>
<dbReference type="Proteomes" id="UP001418222">
    <property type="component" value="Unassembled WGS sequence"/>
</dbReference>
<keyword evidence="3" id="KW-0809">Transit peptide</keyword>
<dbReference type="InterPro" id="IPR038538">
    <property type="entry name" value="MTERF_sf"/>
</dbReference>
<name>A0AAP0G6K9_9ASPA</name>
<gene>
    <name evidence="4" type="ORF">KSP39_PZI010535</name>
</gene>
<keyword evidence="2" id="KW-0806">Transcription termination</keyword>
<reference evidence="4 5" key="1">
    <citation type="journal article" date="2022" name="Nat. Plants">
        <title>Genomes of leafy and leafless Platanthera orchids illuminate the evolution of mycoheterotrophy.</title>
        <authorList>
            <person name="Li M.H."/>
            <person name="Liu K.W."/>
            <person name="Li Z."/>
            <person name="Lu H.C."/>
            <person name="Ye Q.L."/>
            <person name="Zhang D."/>
            <person name="Wang J.Y."/>
            <person name="Li Y.F."/>
            <person name="Zhong Z.M."/>
            <person name="Liu X."/>
            <person name="Yu X."/>
            <person name="Liu D.K."/>
            <person name="Tu X.D."/>
            <person name="Liu B."/>
            <person name="Hao Y."/>
            <person name="Liao X.Y."/>
            <person name="Jiang Y.T."/>
            <person name="Sun W.H."/>
            <person name="Chen J."/>
            <person name="Chen Y.Q."/>
            <person name="Ai Y."/>
            <person name="Zhai J.W."/>
            <person name="Wu S.S."/>
            <person name="Zhou Z."/>
            <person name="Hsiao Y.Y."/>
            <person name="Wu W.L."/>
            <person name="Chen Y.Y."/>
            <person name="Lin Y.F."/>
            <person name="Hsu J.L."/>
            <person name="Li C.Y."/>
            <person name="Wang Z.W."/>
            <person name="Zhao X."/>
            <person name="Zhong W.Y."/>
            <person name="Ma X.K."/>
            <person name="Ma L."/>
            <person name="Huang J."/>
            <person name="Chen G.Z."/>
            <person name="Huang M.Z."/>
            <person name="Huang L."/>
            <person name="Peng D.H."/>
            <person name="Luo Y.B."/>
            <person name="Zou S.Q."/>
            <person name="Chen S.P."/>
            <person name="Lan S."/>
            <person name="Tsai W.C."/>
            <person name="Van de Peer Y."/>
            <person name="Liu Z.J."/>
        </authorList>
    </citation>
    <scope>NUCLEOTIDE SEQUENCE [LARGE SCALE GENOMIC DNA]</scope>
    <source>
        <strain evidence="4">Lor287</strain>
    </source>
</reference>
<dbReference type="GO" id="GO:0003676">
    <property type="term" value="F:nucleic acid binding"/>
    <property type="evidence" value="ECO:0007669"/>
    <property type="project" value="InterPro"/>
</dbReference>
<organism evidence="4 5">
    <name type="scientific">Platanthera zijinensis</name>
    <dbReference type="NCBI Taxonomy" id="2320716"/>
    <lineage>
        <taxon>Eukaryota</taxon>
        <taxon>Viridiplantae</taxon>
        <taxon>Streptophyta</taxon>
        <taxon>Embryophyta</taxon>
        <taxon>Tracheophyta</taxon>
        <taxon>Spermatophyta</taxon>
        <taxon>Magnoliopsida</taxon>
        <taxon>Liliopsida</taxon>
        <taxon>Asparagales</taxon>
        <taxon>Orchidaceae</taxon>
        <taxon>Orchidoideae</taxon>
        <taxon>Orchideae</taxon>
        <taxon>Orchidinae</taxon>
        <taxon>Platanthera</taxon>
    </lineage>
</organism>
<evidence type="ECO:0000256" key="3">
    <source>
        <dbReference type="ARBA" id="ARBA00022946"/>
    </source>
</evidence>
<proteinExistence type="inferred from homology"/>
<dbReference type="Gene3D" id="1.25.70.10">
    <property type="entry name" value="Transcription termination factor 3, mitochondrial"/>
    <property type="match status" value="2"/>
</dbReference>
<keyword evidence="2" id="KW-0805">Transcription regulation</keyword>
<evidence type="ECO:0000256" key="1">
    <source>
        <dbReference type="ARBA" id="ARBA00007692"/>
    </source>
</evidence>
<evidence type="ECO:0000256" key="2">
    <source>
        <dbReference type="ARBA" id="ARBA00022472"/>
    </source>
</evidence>
<dbReference type="EMBL" id="JBBWWQ010000008">
    <property type="protein sequence ID" value="KAK8940903.1"/>
    <property type="molecule type" value="Genomic_DNA"/>
</dbReference>
<protein>
    <recommendedName>
        <fullName evidence="6">Transcription termination factor MTEF18, mitochondrial-like</fullName>
    </recommendedName>
</protein>
<evidence type="ECO:0000313" key="4">
    <source>
        <dbReference type="EMBL" id="KAK8940903.1"/>
    </source>
</evidence>
<dbReference type="InterPro" id="IPR003690">
    <property type="entry name" value="MTERF"/>
</dbReference>
<dbReference type="PANTHER" id="PTHR13068">
    <property type="entry name" value="CGI-12 PROTEIN-RELATED"/>
    <property type="match status" value="1"/>
</dbReference>
<dbReference type="SMART" id="SM00733">
    <property type="entry name" value="Mterf"/>
    <property type="match status" value="2"/>
</dbReference>
<evidence type="ECO:0000313" key="5">
    <source>
        <dbReference type="Proteomes" id="UP001418222"/>
    </source>
</evidence>
<keyword evidence="2" id="KW-0804">Transcription</keyword>
<dbReference type="GO" id="GO:0006353">
    <property type="term" value="P:DNA-templated transcription termination"/>
    <property type="evidence" value="ECO:0007669"/>
    <property type="project" value="UniProtKB-KW"/>
</dbReference>
<keyword evidence="5" id="KW-1185">Reference proteome</keyword>
<dbReference type="AlphaFoldDB" id="A0AAP0G6K9"/>
<comment type="caution">
    <text evidence="4">The sequence shown here is derived from an EMBL/GenBank/DDBJ whole genome shotgun (WGS) entry which is preliminary data.</text>
</comment>
<dbReference type="PANTHER" id="PTHR13068:SF38">
    <property type="entry name" value="TRANSCRIPTION TERMINATION FACTOR FAMILY PROTEIN"/>
    <property type="match status" value="1"/>
</dbReference>
<dbReference type="Pfam" id="PF02536">
    <property type="entry name" value="mTERF"/>
    <property type="match status" value="2"/>
</dbReference>